<keyword evidence="2" id="KW-1185">Reference proteome</keyword>
<dbReference type="Proteomes" id="UP000762676">
    <property type="component" value="Unassembled WGS sequence"/>
</dbReference>
<feature type="non-terminal residue" evidence="1">
    <location>
        <position position="73"/>
    </location>
</feature>
<proteinExistence type="predicted"/>
<organism evidence="1 2">
    <name type="scientific">Elysia marginata</name>
    <dbReference type="NCBI Taxonomy" id="1093978"/>
    <lineage>
        <taxon>Eukaryota</taxon>
        <taxon>Metazoa</taxon>
        <taxon>Spiralia</taxon>
        <taxon>Lophotrochozoa</taxon>
        <taxon>Mollusca</taxon>
        <taxon>Gastropoda</taxon>
        <taxon>Heterobranchia</taxon>
        <taxon>Euthyneura</taxon>
        <taxon>Panpulmonata</taxon>
        <taxon>Sacoglossa</taxon>
        <taxon>Placobranchoidea</taxon>
        <taxon>Plakobranchidae</taxon>
        <taxon>Elysia</taxon>
    </lineage>
</organism>
<evidence type="ECO:0000313" key="2">
    <source>
        <dbReference type="Proteomes" id="UP000762676"/>
    </source>
</evidence>
<name>A0AAV4IHU8_9GAST</name>
<reference evidence="1 2" key="1">
    <citation type="journal article" date="2021" name="Elife">
        <title>Chloroplast acquisition without the gene transfer in kleptoplastic sea slugs, Plakobranchus ocellatus.</title>
        <authorList>
            <person name="Maeda T."/>
            <person name="Takahashi S."/>
            <person name="Yoshida T."/>
            <person name="Shimamura S."/>
            <person name="Takaki Y."/>
            <person name="Nagai Y."/>
            <person name="Toyoda A."/>
            <person name="Suzuki Y."/>
            <person name="Arimoto A."/>
            <person name="Ishii H."/>
            <person name="Satoh N."/>
            <person name="Nishiyama T."/>
            <person name="Hasebe M."/>
            <person name="Maruyama T."/>
            <person name="Minagawa J."/>
            <person name="Obokata J."/>
            <person name="Shigenobu S."/>
        </authorList>
    </citation>
    <scope>NUCLEOTIDE SEQUENCE [LARGE SCALE GENOMIC DNA]</scope>
</reference>
<accession>A0AAV4IHU8</accession>
<sequence length="73" mass="8268">MLSLFADPRQSAAASVLDLGLRRRDLHPRCVDFVQETRSNSPRVKTAVMKTKVRGFKIVTGVDSPIFSVFQYR</sequence>
<protein>
    <submittedName>
        <fullName evidence="1">Uncharacterized protein</fullName>
    </submittedName>
</protein>
<dbReference type="EMBL" id="BMAT01013306">
    <property type="protein sequence ID" value="GFS09869.1"/>
    <property type="molecule type" value="Genomic_DNA"/>
</dbReference>
<dbReference type="AlphaFoldDB" id="A0AAV4IHU8"/>
<gene>
    <name evidence="1" type="ORF">ElyMa_006632900</name>
</gene>
<evidence type="ECO:0000313" key="1">
    <source>
        <dbReference type="EMBL" id="GFS09869.1"/>
    </source>
</evidence>
<comment type="caution">
    <text evidence="1">The sequence shown here is derived from an EMBL/GenBank/DDBJ whole genome shotgun (WGS) entry which is preliminary data.</text>
</comment>